<evidence type="ECO:0000256" key="2">
    <source>
        <dbReference type="ARBA" id="ARBA00022723"/>
    </source>
</evidence>
<feature type="region of interest" description="Disordered" evidence="7">
    <location>
        <begin position="257"/>
        <end position="308"/>
    </location>
</feature>
<accession>A0AAD4X656</accession>
<evidence type="ECO:0000256" key="5">
    <source>
        <dbReference type="PROSITE-ProRule" id="PRU00325"/>
    </source>
</evidence>
<feature type="non-terminal residue" evidence="9">
    <location>
        <position position="308"/>
    </location>
</feature>
<keyword evidence="10" id="KW-1185">Reference proteome</keyword>
<feature type="compositionally biased region" description="Polar residues" evidence="7">
    <location>
        <begin position="292"/>
        <end position="308"/>
    </location>
</feature>
<dbReference type="AlphaFoldDB" id="A0AAD4X656"/>
<dbReference type="PANTHER" id="PTHR31669">
    <property type="entry name" value="PROTEIN FAR1-RELATED SEQUENCE 10-RELATED"/>
    <property type="match status" value="1"/>
</dbReference>
<comment type="similarity">
    <text evidence="1 6">Belongs to the FHY3/FAR1 family.</text>
</comment>
<dbReference type="GO" id="GO:0008270">
    <property type="term" value="F:zinc ion binding"/>
    <property type="evidence" value="ECO:0007669"/>
    <property type="project" value="UniProtKB-UniRule"/>
</dbReference>
<feature type="domain" description="SWIM-type" evidence="8">
    <location>
        <begin position="73"/>
        <end position="109"/>
    </location>
</feature>
<dbReference type="PROSITE" id="PS50966">
    <property type="entry name" value="ZF_SWIM"/>
    <property type="match status" value="1"/>
</dbReference>
<protein>
    <recommendedName>
        <fullName evidence="6">Protein FAR1-RELATED SEQUENCE</fullName>
    </recommendedName>
</protein>
<reference evidence="9" key="1">
    <citation type="submission" date="2022-04" db="EMBL/GenBank/DDBJ databases">
        <title>A functionally conserved STORR gene fusion in Papaver species that diverged 16.8 million years ago.</title>
        <authorList>
            <person name="Catania T."/>
        </authorList>
    </citation>
    <scope>NUCLEOTIDE SEQUENCE</scope>
    <source>
        <strain evidence="9">S-188037</strain>
    </source>
</reference>
<feature type="region of interest" description="Disordered" evidence="7">
    <location>
        <begin position="188"/>
        <end position="211"/>
    </location>
</feature>
<dbReference type="Proteomes" id="UP001202328">
    <property type="component" value="Unassembled WGS sequence"/>
</dbReference>
<feature type="compositionally biased region" description="Basic and acidic residues" evidence="7">
    <location>
        <begin position="202"/>
        <end position="211"/>
    </location>
</feature>
<dbReference type="PANTHER" id="PTHR31669:SF283">
    <property type="entry name" value="PROTEIN FAR1-RELATED SEQUENCE"/>
    <property type="match status" value="1"/>
</dbReference>
<evidence type="ECO:0000256" key="6">
    <source>
        <dbReference type="RuleBase" id="RU367018"/>
    </source>
</evidence>
<organism evidence="9 10">
    <name type="scientific">Papaver atlanticum</name>
    <dbReference type="NCBI Taxonomy" id="357466"/>
    <lineage>
        <taxon>Eukaryota</taxon>
        <taxon>Viridiplantae</taxon>
        <taxon>Streptophyta</taxon>
        <taxon>Embryophyta</taxon>
        <taxon>Tracheophyta</taxon>
        <taxon>Spermatophyta</taxon>
        <taxon>Magnoliopsida</taxon>
        <taxon>Ranunculales</taxon>
        <taxon>Papaveraceae</taxon>
        <taxon>Papaveroideae</taxon>
        <taxon>Papaver</taxon>
    </lineage>
</organism>
<dbReference type="GO" id="GO:0006355">
    <property type="term" value="P:regulation of DNA-templated transcription"/>
    <property type="evidence" value="ECO:0007669"/>
    <property type="project" value="UniProtKB-UniRule"/>
</dbReference>
<dbReference type="InterPro" id="IPR007527">
    <property type="entry name" value="Znf_SWIM"/>
</dbReference>
<evidence type="ECO:0000256" key="7">
    <source>
        <dbReference type="SAM" id="MobiDB-lite"/>
    </source>
</evidence>
<keyword evidence="4 6" id="KW-0862">Zinc</keyword>
<dbReference type="Pfam" id="PF04434">
    <property type="entry name" value="SWIM"/>
    <property type="match status" value="1"/>
</dbReference>
<comment type="subcellular location">
    <subcellularLocation>
        <location evidence="6">Nucleus</location>
    </subcellularLocation>
</comment>
<evidence type="ECO:0000256" key="3">
    <source>
        <dbReference type="ARBA" id="ARBA00022771"/>
    </source>
</evidence>
<dbReference type="EMBL" id="JAJJMB010016538">
    <property type="protein sequence ID" value="KAI3846479.1"/>
    <property type="molecule type" value="Genomic_DNA"/>
</dbReference>
<evidence type="ECO:0000259" key="8">
    <source>
        <dbReference type="PROSITE" id="PS50966"/>
    </source>
</evidence>
<dbReference type="InterPro" id="IPR031052">
    <property type="entry name" value="FHY3/FAR1"/>
</dbReference>
<evidence type="ECO:0000313" key="9">
    <source>
        <dbReference type="EMBL" id="KAI3846479.1"/>
    </source>
</evidence>
<keyword evidence="2 6" id="KW-0479">Metal-binding</keyword>
<keyword evidence="3 5" id="KW-0863">Zinc-finger</keyword>
<evidence type="ECO:0000256" key="4">
    <source>
        <dbReference type="ARBA" id="ARBA00022833"/>
    </source>
</evidence>
<name>A0AAD4X656_9MAGN</name>
<proteinExistence type="inferred from homology"/>
<keyword evidence="6" id="KW-0539">Nucleus</keyword>
<sequence length="308" mass="35692">MITTATEFDMDKKIQEIYTFSKYKEFQTELVKKIYCEIIHQEEDPTGTFKYVVRESVWFKKFDKQKIKKLVNFDVIFHSKDCEVSCSCQNFSFRGILCRHAISILTRQGIELLPEKNIVRRWRRDVKRSHTSIKVNVNFWENIVERECYNSLTILFSEVADMAVKNNVEFDSIKKWLVAKLDMLKKQKQSAENEPKSLSTNESKEGQETDVIKNSEEEKDLHEEAMDAVGVGVLDPHRNKQKGRPRSTAYKCIWKPSSKTNDASVPNERDGDVALTVPTMMKKKRGRPPGSKNKNQNINTNLADGTVQ</sequence>
<evidence type="ECO:0000256" key="1">
    <source>
        <dbReference type="ARBA" id="ARBA00005889"/>
    </source>
</evidence>
<evidence type="ECO:0000313" key="10">
    <source>
        <dbReference type="Proteomes" id="UP001202328"/>
    </source>
</evidence>
<comment type="caution">
    <text evidence="9">The sequence shown here is derived from an EMBL/GenBank/DDBJ whole genome shotgun (WGS) entry which is preliminary data.</text>
</comment>
<dbReference type="GO" id="GO:0005634">
    <property type="term" value="C:nucleus"/>
    <property type="evidence" value="ECO:0007669"/>
    <property type="project" value="UniProtKB-SubCell"/>
</dbReference>
<gene>
    <name evidence="9" type="ORF">MKW98_021644</name>
</gene>
<comment type="function">
    <text evidence="6">Putative transcription activator involved in regulating light control of development.</text>
</comment>
<dbReference type="SMART" id="SM00575">
    <property type="entry name" value="ZnF_PMZ"/>
    <property type="match status" value="1"/>
</dbReference>
<dbReference type="InterPro" id="IPR006564">
    <property type="entry name" value="Znf_PMZ"/>
</dbReference>